<sequence length="280" mass="32286">MEKDYRFANVTLPHPNSLLVIEPLDYSNPYDFQRPHRHDYFEIICVEGGQGTQYIDFKKFDLAGGQVYNIYPGQVHLMHRGSAYGVLIQFRKDLFEFIKPITHDQLYFNNPAFTPDQSTFNRLYDIAGQIKDLLLQEELTTISKYKAYSYLQIVLLTLVEMKDKDSLTINNSQLVSLLLSLLSENIYSCRKVADYCELMNCSQDKLNTACKNALGKTVLELIHEELLLEIRRLFLLSPLSLKEIAYELNFDSPANFSAFIKSHTGLTPTELQASILEIYK</sequence>
<keyword evidence="1" id="KW-0805">Transcription regulation</keyword>
<comment type="caution">
    <text evidence="5">The sequence shown here is derived from an EMBL/GenBank/DDBJ whole genome shotgun (WGS) entry which is preliminary data.</text>
</comment>
<organism evidence="5 6">
    <name type="scientific">Flavobacterium rhizophilum</name>
    <dbReference type="NCBI Taxonomy" id="3163296"/>
    <lineage>
        <taxon>Bacteria</taxon>
        <taxon>Pseudomonadati</taxon>
        <taxon>Bacteroidota</taxon>
        <taxon>Flavobacteriia</taxon>
        <taxon>Flavobacteriales</taxon>
        <taxon>Flavobacteriaceae</taxon>
        <taxon>Flavobacterium</taxon>
    </lineage>
</organism>
<feature type="domain" description="HTH araC/xylS-type" evidence="4">
    <location>
        <begin position="176"/>
        <end position="274"/>
    </location>
</feature>
<dbReference type="SUPFAM" id="SSF46689">
    <property type="entry name" value="Homeodomain-like"/>
    <property type="match status" value="1"/>
</dbReference>
<reference evidence="5 6" key="1">
    <citation type="submission" date="2024-06" db="EMBL/GenBank/DDBJ databases">
        <authorList>
            <person name="Kaempfer P."/>
            <person name="Viver T."/>
        </authorList>
    </citation>
    <scope>NUCLEOTIDE SEQUENCE [LARGE SCALE GENOMIC DNA]</scope>
    <source>
        <strain evidence="5 6">ST-75</strain>
    </source>
</reference>
<dbReference type="SUPFAM" id="SSF51215">
    <property type="entry name" value="Regulatory protein AraC"/>
    <property type="match status" value="1"/>
</dbReference>
<dbReference type="SMART" id="SM00342">
    <property type="entry name" value="HTH_ARAC"/>
    <property type="match status" value="1"/>
</dbReference>
<keyword evidence="6" id="KW-1185">Reference proteome</keyword>
<keyword evidence="2" id="KW-0238">DNA-binding</keyword>
<dbReference type="PANTHER" id="PTHR43280:SF32">
    <property type="entry name" value="TRANSCRIPTIONAL REGULATORY PROTEIN"/>
    <property type="match status" value="1"/>
</dbReference>
<dbReference type="Proteomes" id="UP001629059">
    <property type="component" value="Unassembled WGS sequence"/>
</dbReference>
<accession>A0ABW8Y8Y9</accession>
<dbReference type="PANTHER" id="PTHR43280">
    <property type="entry name" value="ARAC-FAMILY TRANSCRIPTIONAL REGULATOR"/>
    <property type="match status" value="1"/>
</dbReference>
<dbReference type="RefSeq" id="WP_408073700.1">
    <property type="nucleotide sequence ID" value="NZ_JBELQB010000003.1"/>
</dbReference>
<dbReference type="InterPro" id="IPR014710">
    <property type="entry name" value="RmlC-like_jellyroll"/>
</dbReference>
<dbReference type="Pfam" id="PF12833">
    <property type="entry name" value="HTH_18"/>
    <property type="match status" value="1"/>
</dbReference>
<evidence type="ECO:0000313" key="6">
    <source>
        <dbReference type="Proteomes" id="UP001629059"/>
    </source>
</evidence>
<dbReference type="InterPro" id="IPR018060">
    <property type="entry name" value="HTH_AraC"/>
</dbReference>
<dbReference type="InterPro" id="IPR003313">
    <property type="entry name" value="AraC-bd"/>
</dbReference>
<dbReference type="Pfam" id="PF02311">
    <property type="entry name" value="AraC_binding"/>
    <property type="match status" value="1"/>
</dbReference>
<dbReference type="InterPro" id="IPR009057">
    <property type="entry name" value="Homeodomain-like_sf"/>
</dbReference>
<evidence type="ECO:0000256" key="2">
    <source>
        <dbReference type="ARBA" id="ARBA00023125"/>
    </source>
</evidence>
<evidence type="ECO:0000256" key="1">
    <source>
        <dbReference type="ARBA" id="ARBA00023015"/>
    </source>
</evidence>
<proteinExistence type="predicted"/>
<dbReference type="Gene3D" id="2.60.120.10">
    <property type="entry name" value="Jelly Rolls"/>
    <property type="match status" value="1"/>
</dbReference>
<evidence type="ECO:0000256" key="3">
    <source>
        <dbReference type="ARBA" id="ARBA00023163"/>
    </source>
</evidence>
<gene>
    <name evidence="5" type="ORF">ABS768_04110</name>
</gene>
<dbReference type="EMBL" id="JBELQB010000003">
    <property type="protein sequence ID" value="MFL9836668.1"/>
    <property type="molecule type" value="Genomic_DNA"/>
</dbReference>
<dbReference type="InterPro" id="IPR037923">
    <property type="entry name" value="HTH-like"/>
</dbReference>
<protein>
    <submittedName>
        <fullName evidence="5">Helix-turn-helix transcriptional regulator</fullName>
    </submittedName>
</protein>
<dbReference type="Gene3D" id="1.10.10.60">
    <property type="entry name" value="Homeodomain-like"/>
    <property type="match status" value="1"/>
</dbReference>
<evidence type="ECO:0000259" key="4">
    <source>
        <dbReference type="PROSITE" id="PS01124"/>
    </source>
</evidence>
<dbReference type="PROSITE" id="PS01124">
    <property type="entry name" value="HTH_ARAC_FAMILY_2"/>
    <property type="match status" value="1"/>
</dbReference>
<keyword evidence="3" id="KW-0804">Transcription</keyword>
<evidence type="ECO:0000313" key="5">
    <source>
        <dbReference type="EMBL" id="MFL9836668.1"/>
    </source>
</evidence>
<name>A0ABW8Y8Y9_9FLAO</name>